<dbReference type="Proteomes" id="UP001430614">
    <property type="component" value="Unassembled WGS sequence"/>
</dbReference>
<feature type="chain" id="PRO_5045681953" evidence="1">
    <location>
        <begin position="21"/>
        <end position="345"/>
    </location>
</feature>
<name>A0ABS8K9S3_9BURK</name>
<comment type="caution">
    <text evidence="2">The sequence shown here is derived from an EMBL/GenBank/DDBJ whole genome shotgun (WGS) entry which is preliminary data.</text>
</comment>
<protein>
    <submittedName>
        <fullName evidence="2">Uncharacterized protein</fullName>
    </submittedName>
</protein>
<evidence type="ECO:0000313" key="3">
    <source>
        <dbReference type="Proteomes" id="UP001430614"/>
    </source>
</evidence>
<gene>
    <name evidence="2" type="ORF">LJ655_06150</name>
</gene>
<dbReference type="PROSITE" id="PS51257">
    <property type="entry name" value="PROKAR_LIPOPROTEIN"/>
    <property type="match status" value="1"/>
</dbReference>
<keyword evidence="1" id="KW-0732">Signal</keyword>
<reference evidence="2 3" key="1">
    <citation type="submission" date="2021-11" db="EMBL/GenBank/DDBJ databases">
        <authorList>
            <person name="Oh E.-T."/>
            <person name="Kim S.-B."/>
        </authorList>
    </citation>
    <scope>NUCLEOTIDE SEQUENCE [LARGE SCALE GENOMIC DNA]</scope>
    <source>
        <strain evidence="2 3">MMS20-SJTN17</strain>
    </source>
</reference>
<dbReference type="RefSeq" id="WP_230560379.1">
    <property type="nucleotide sequence ID" value="NZ_JAJITC010000003.1"/>
</dbReference>
<feature type="signal peptide" evidence="1">
    <location>
        <begin position="1"/>
        <end position="20"/>
    </location>
</feature>
<sequence length="345" mass="34038">MSVGFKKSVFAGLISACLLAACGGGGGGTSASNPGSNSNSGSGAVGVITSTNAQDAVAYAYSGVQDLGTQSSTGASLATGVSVETPTAGLITASLAQLYKGLGVQPVNNLVAGVTTSAASACASGGTISVSVTAANPGIVSNGDSMTITANSCSENGEVINGQLTYGFNNLSGTIGSSTQWSATLTLNYNNLTLQSGGITIAANGDMSLGYSQTDSQHATATVSGSSLQMNLTQSNGTVISRKLTAYSFNGSIAGTTNTSSANFTLTGSSPTLGSVSYTVKTKTPFQAIGSANPSVGSMTVTANNSSATLTVIDSTNVKIDIDSNGDGVIDQTINTTWADLNSRI</sequence>
<proteinExistence type="predicted"/>
<evidence type="ECO:0000256" key="1">
    <source>
        <dbReference type="SAM" id="SignalP"/>
    </source>
</evidence>
<evidence type="ECO:0000313" key="2">
    <source>
        <dbReference type="EMBL" id="MCC8401479.1"/>
    </source>
</evidence>
<organism evidence="2 3">
    <name type="scientific">Paraburkholderia translucens</name>
    <dbReference type="NCBI Taxonomy" id="2886945"/>
    <lineage>
        <taxon>Bacteria</taxon>
        <taxon>Pseudomonadati</taxon>
        <taxon>Pseudomonadota</taxon>
        <taxon>Betaproteobacteria</taxon>
        <taxon>Burkholderiales</taxon>
        <taxon>Burkholderiaceae</taxon>
        <taxon>Paraburkholderia</taxon>
    </lineage>
</organism>
<dbReference type="EMBL" id="JAJITC010000003">
    <property type="protein sequence ID" value="MCC8401479.1"/>
    <property type="molecule type" value="Genomic_DNA"/>
</dbReference>
<keyword evidence="3" id="KW-1185">Reference proteome</keyword>
<accession>A0ABS8K9S3</accession>